<sequence>MGGLLLHANFFRHTPFPVGFLRKRIPKWYDDGCARGLGQAPNPFPDSALRQGN</sequence>
<organism evidence="1 2">
    <name type="scientific">Sutterella parvirubra YIT 11816</name>
    <dbReference type="NCBI Taxonomy" id="762967"/>
    <lineage>
        <taxon>Bacteria</taxon>
        <taxon>Pseudomonadati</taxon>
        <taxon>Pseudomonadota</taxon>
        <taxon>Betaproteobacteria</taxon>
        <taxon>Burkholderiales</taxon>
        <taxon>Sutterellaceae</taxon>
        <taxon>Sutterella</taxon>
    </lineage>
</organism>
<dbReference type="AlphaFoldDB" id="H3KBX4"/>
<evidence type="ECO:0000313" key="1">
    <source>
        <dbReference type="EMBL" id="EHY32382.1"/>
    </source>
</evidence>
<evidence type="ECO:0000313" key="2">
    <source>
        <dbReference type="Proteomes" id="UP000004956"/>
    </source>
</evidence>
<name>H3KBX4_9BURK</name>
<dbReference type="Proteomes" id="UP000004956">
    <property type="component" value="Unassembled WGS sequence"/>
</dbReference>
<protein>
    <submittedName>
        <fullName evidence="1">Uncharacterized protein</fullName>
    </submittedName>
</protein>
<gene>
    <name evidence="1" type="ORF">HMPREF9440_00221</name>
</gene>
<comment type="caution">
    <text evidence="1">The sequence shown here is derived from an EMBL/GenBank/DDBJ whole genome shotgun (WGS) entry which is preliminary data.</text>
</comment>
<reference evidence="1 2" key="1">
    <citation type="submission" date="2011-11" db="EMBL/GenBank/DDBJ databases">
        <authorList>
            <person name="Weinstock G."/>
            <person name="Sodergren E."/>
            <person name="Clifton S."/>
            <person name="Fulton L."/>
            <person name="Fulton B."/>
            <person name="Courtney L."/>
            <person name="Fronick C."/>
            <person name="Harrison M."/>
            <person name="Strong C."/>
            <person name="Farmer C."/>
            <person name="Delahaunty K."/>
            <person name="Markovic C."/>
            <person name="Hall O."/>
            <person name="Minx P."/>
            <person name="Tomlinson C."/>
            <person name="Mitreva M."/>
            <person name="Hou S."/>
            <person name="Chen J."/>
            <person name="Wollam A."/>
            <person name="Pepin K.H."/>
            <person name="Johnson M."/>
            <person name="Bhonagiri V."/>
            <person name="Zhang X."/>
            <person name="Suruliraj S."/>
            <person name="Warren W."/>
            <person name="Chinwalla A."/>
            <person name="Mardis E.R."/>
            <person name="Wilson R.K."/>
        </authorList>
    </citation>
    <scope>NUCLEOTIDE SEQUENCE [LARGE SCALE GENOMIC DNA]</scope>
    <source>
        <strain evidence="1 2">YIT 11816</strain>
    </source>
</reference>
<dbReference type="STRING" id="762967.HMPREF9440_00221"/>
<dbReference type="EMBL" id="AFBQ01000028">
    <property type="protein sequence ID" value="EHY32382.1"/>
    <property type="molecule type" value="Genomic_DNA"/>
</dbReference>
<proteinExistence type="predicted"/>
<keyword evidence="2" id="KW-1185">Reference proteome</keyword>
<dbReference type="HOGENOM" id="CLU_3066967_0_0_4"/>
<accession>H3KBX4</accession>